<dbReference type="InParanoid" id="U5G092"/>
<evidence type="ECO:0000313" key="2">
    <source>
        <dbReference type="Proteomes" id="UP000006729"/>
    </source>
</evidence>
<dbReference type="AlphaFoldDB" id="U5G092"/>
<dbReference type="Proteomes" id="UP000006729">
    <property type="component" value="Chromosome 11"/>
</dbReference>
<name>U5G092_POPTR</name>
<protein>
    <submittedName>
        <fullName evidence="1">Uncharacterized protein</fullName>
    </submittedName>
</protein>
<organism evidence="1 2">
    <name type="scientific">Populus trichocarpa</name>
    <name type="common">Western balsam poplar</name>
    <name type="synonym">Populus balsamifera subsp. trichocarpa</name>
    <dbReference type="NCBI Taxonomy" id="3694"/>
    <lineage>
        <taxon>Eukaryota</taxon>
        <taxon>Viridiplantae</taxon>
        <taxon>Streptophyta</taxon>
        <taxon>Embryophyta</taxon>
        <taxon>Tracheophyta</taxon>
        <taxon>Spermatophyta</taxon>
        <taxon>Magnoliopsida</taxon>
        <taxon>eudicotyledons</taxon>
        <taxon>Gunneridae</taxon>
        <taxon>Pentapetalae</taxon>
        <taxon>rosids</taxon>
        <taxon>fabids</taxon>
        <taxon>Malpighiales</taxon>
        <taxon>Salicaceae</taxon>
        <taxon>Saliceae</taxon>
        <taxon>Populus</taxon>
    </lineage>
</organism>
<dbReference type="EMBL" id="CM009300">
    <property type="protein sequence ID" value="PNT13267.1"/>
    <property type="molecule type" value="Genomic_DNA"/>
</dbReference>
<evidence type="ECO:0000313" key="1">
    <source>
        <dbReference type="EMBL" id="PNT13267.1"/>
    </source>
</evidence>
<accession>U5G092</accession>
<reference evidence="1 2" key="1">
    <citation type="journal article" date="2006" name="Science">
        <title>The genome of black cottonwood, Populus trichocarpa (Torr. &amp; Gray).</title>
        <authorList>
            <person name="Tuskan G.A."/>
            <person name="Difazio S."/>
            <person name="Jansson S."/>
            <person name="Bohlmann J."/>
            <person name="Grigoriev I."/>
            <person name="Hellsten U."/>
            <person name="Putnam N."/>
            <person name="Ralph S."/>
            <person name="Rombauts S."/>
            <person name="Salamov A."/>
            <person name="Schein J."/>
            <person name="Sterck L."/>
            <person name="Aerts A."/>
            <person name="Bhalerao R.R."/>
            <person name="Bhalerao R.P."/>
            <person name="Blaudez D."/>
            <person name="Boerjan W."/>
            <person name="Brun A."/>
            <person name="Brunner A."/>
            <person name="Busov V."/>
            <person name="Campbell M."/>
            <person name="Carlson J."/>
            <person name="Chalot M."/>
            <person name="Chapman J."/>
            <person name="Chen G.L."/>
            <person name="Cooper D."/>
            <person name="Coutinho P.M."/>
            <person name="Couturier J."/>
            <person name="Covert S."/>
            <person name="Cronk Q."/>
            <person name="Cunningham R."/>
            <person name="Davis J."/>
            <person name="Degroeve S."/>
            <person name="Dejardin A."/>
            <person name="Depamphilis C."/>
            <person name="Detter J."/>
            <person name="Dirks B."/>
            <person name="Dubchak I."/>
            <person name="Duplessis S."/>
            <person name="Ehlting J."/>
            <person name="Ellis B."/>
            <person name="Gendler K."/>
            <person name="Goodstein D."/>
            <person name="Gribskov M."/>
            <person name="Grimwood J."/>
            <person name="Groover A."/>
            <person name="Gunter L."/>
            <person name="Hamberger B."/>
            <person name="Heinze B."/>
            <person name="Helariutta Y."/>
            <person name="Henrissat B."/>
            <person name="Holligan D."/>
            <person name="Holt R."/>
            <person name="Huang W."/>
            <person name="Islam-Faridi N."/>
            <person name="Jones S."/>
            <person name="Jones-Rhoades M."/>
            <person name="Jorgensen R."/>
            <person name="Joshi C."/>
            <person name="Kangasjarvi J."/>
            <person name="Karlsson J."/>
            <person name="Kelleher C."/>
            <person name="Kirkpatrick R."/>
            <person name="Kirst M."/>
            <person name="Kohler A."/>
            <person name="Kalluri U."/>
            <person name="Larimer F."/>
            <person name="Leebens-Mack J."/>
            <person name="Leple J.C."/>
            <person name="Locascio P."/>
            <person name="Lou Y."/>
            <person name="Lucas S."/>
            <person name="Martin F."/>
            <person name="Montanini B."/>
            <person name="Napoli C."/>
            <person name="Nelson D.R."/>
            <person name="Nelson C."/>
            <person name="Nieminen K."/>
            <person name="Nilsson O."/>
            <person name="Pereda V."/>
            <person name="Peter G."/>
            <person name="Philippe R."/>
            <person name="Pilate G."/>
            <person name="Poliakov A."/>
            <person name="Razumovskaya J."/>
            <person name="Richardson P."/>
            <person name="Rinaldi C."/>
            <person name="Ritland K."/>
            <person name="Rouze P."/>
            <person name="Ryaboy D."/>
            <person name="Schmutz J."/>
            <person name="Schrader J."/>
            <person name="Segerman B."/>
            <person name="Shin H."/>
            <person name="Siddiqui A."/>
            <person name="Sterky F."/>
            <person name="Terry A."/>
            <person name="Tsai C.J."/>
            <person name="Uberbacher E."/>
            <person name="Unneberg P."/>
            <person name="Vahala J."/>
            <person name="Wall K."/>
            <person name="Wessler S."/>
            <person name="Yang G."/>
            <person name="Yin T."/>
            <person name="Douglas C."/>
            <person name="Marra M."/>
            <person name="Sandberg G."/>
            <person name="Van de Peer Y."/>
            <person name="Rokhsar D."/>
        </authorList>
    </citation>
    <scope>NUCLEOTIDE SEQUENCE [LARGE SCALE GENOMIC DNA]</scope>
    <source>
        <strain evidence="2">cv. Nisqually</strain>
    </source>
</reference>
<dbReference type="HOGENOM" id="CLU_2835902_0_0_1"/>
<gene>
    <name evidence="1" type="ORF">POPTR_011G133200</name>
</gene>
<proteinExistence type="predicted"/>
<keyword evidence="2" id="KW-1185">Reference proteome</keyword>
<sequence>MKRKISFHGSTLSCAIPNPPRSQVLQHICLLAVIPCTGQDCIKYICRKCNRYYIKKQLQKMSQVVQ</sequence>